<keyword evidence="4" id="KW-1185">Reference proteome</keyword>
<dbReference type="RefSeq" id="WP_211926673.1">
    <property type="nucleotide sequence ID" value="NZ_JAGQFT020000005.1"/>
</dbReference>
<protein>
    <submittedName>
        <fullName evidence="2">FixH family protein</fullName>
    </submittedName>
</protein>
<name>A0A8J8AZX5_9GAMM</name>
<proteinExistence type="predicted"/>
<accession>A0A8J8AZX5</accession>
<sequence>MAASGSPWRNPVLWLVVLLPLASIVGGVALVVTASRNSGSDDAVGDTVRRTGQIQTAELGADATAGALKLSALLRSADGAIEVYPVTGEFERGRPLEVVFEHPSHQEMDRTLTLAPTALGWAAEAEIDPGQHWNIRLAPADARWRLRGRLGRDGHAAHLRPILAQD</sequence>
<keyword evidence="1" id="KW-0472">Membrane</keyword>
<dbReference type="Pfam" id="PF05751">
    <property type="entry name" value="FixH"/>
    <property type="match status" value="1"/>
</dbReference>
<comment type="caution">
    <text evidence="2">The sequence shown here is derived from an EMBL/GenBank/DDBJ whole genome shotgun (WGS) entry which is preliminary data.</text>
</comment>
<dbReference type="EMBL" id="JAGQFT020000005">
    <property type="protein sequence ID" value="MBS7457424.1"/>
    <property type="molecule type" value="Genomic_DNA"/>
</dbReference>
<dbReference type="AlphaFoldDB" id="A0A8J8AZX5"/>
<keyword evidence="1" id="KW-1133">Transmembrane helix</keyword>
<evidence type="ECO:0000313" key="4">
    <source>
        <dbReference type="Proteomes" id="UP000675747"/>
    </source>
</evidence>
<feature type="transmembrane region" description="Helical" evidence="1">
    <location>
        <begin position="12"/>
        <end position="32"/>
    </location>
</feature>
<reference evidence="3 4" key="1">
    <citation type="journal article" date="2021" name="Microbiol. Resour. Announc.">
        <title>Draft Genome Sequence of Coralloluteibacterium stylophorae LMG 29479T.</title>
        <authorList>
            <person name="Karlyshev A.V."/>
            <person name="Kudryashova E.B."/>
            <person name="Ariskina E.V."/>
            <person name="Conroy A.P."/>
            <person name="Abidueva E.Y."/>
        </authorList>
    </citation>
    <scope>NUCLEOTIDE SEQUENCE [LARGE SCALE GENOMIC DNA]</scope>
    <source>
        <strain evidence="3 4">LMG 29479</strain>
    </source>
</reference>
<keyword evidence="1" id="KW-0812">Transmembrane</keyword>
<dbReference type="InterPro" id="IPR008620">
    <property type="entry name" value="FixH"/>
</dbReference>
<gene>
    <name evidence="3" type="ORF">KB893_009785</name>
    <name evidence="2" type="ORF">KB893_09430</name>
</gene>
<organism evidence="2">
    <name type="scientific">Coralloluteibacterium stylophorae</name>
    <dbReference type="NCBI Taxonomy" id="1776034"/>
    <lineage>
        <taxon>Bacteria</taxon>
        <taxon>Pseudomonadati</taxon>
        <taxon>Pseudomonadota</taxon>
        <taxon>Gammaproteobacteria</taxon>
        <taxon>Lysobacterales</taxon>
        <taxon>Lysobacteraceae</taxon>
        <taxon>Coralloluteibacterium</taxon>
    </lineage>
</organism>
<dbReference type="EMBL" id="JAGQFT010000071">
    <property type="protein sequence ID" value="MBR0562733.1"/>
    <property type="molecule type" value="Genomic_DNA"/>
</dbReference>
<evidence type="ECO:0000256" key="1">
    <source>
        <dbReference type="SAM" id="Phobius"/>
    </source>
</evidence>
<evidence type="ECO:0000313" key="2">
    <source>
        <dbReference type="EMBL" id="MBR0562733.1"/>
    </source>
</evidence>
<reference evidence="2" key="2">
    <citation type="submission" date="2021-04" db="EMBL/GenBank/DDBJ databases">
        <authorList>
            <person name="Karlyshev A.V."/>
        </authorList>
    </citation>
    <scope>NUCLEOTIDE SEQUENCE</scope>
    <source>
        <strain evidence="2">LMG 29479</strain>
    </source>
</reference>
<evidence type="ECO:0000313" key="3">
    <source>
        <dbReference type="EMBL" id="MBS7457424.1"/>
    </source>
</evidence>
<dbReference type="Proteomes" id="UP000675747">
    <property type="component" value="Unassembled WGS sequence"/>
</dbReference>